<evidence type="ECO:0000256" key="8">
    <source>
        <dbReference type="ARBA" id="ARBA00023204"/>
    </source>
</evidence>
<keyword evidence="13" id="KW-1185">Reference proteome</keyword>
<dbReference type="Gene3D" id="1.10.340.30">
    <property type="entry name" value="Hypothetical protein, domain 2"/>
    <property type="match status" value="1"/>
</dbReference>
<evidence type="ECO:0000256" key="3">
    <source>
        <dbReference type="ARBA" id="ARBA00022723"/>
    </source>
</evidence>
<dbReference type="InterPro" id="IPR005759">
    <property type="entry name" value="Nth"/>
</dbReference>
<dbReference type="eggNOG" id="COG0177">
    <property type="taxonomic scope" value="Bacteria"/>
</dbReference>
<dbReference type="EC" id="4.2.99.18" evidence="10"/>
<dbReference type="Pfam" id="PF00730">
    <property type="entry name" value="HhH-GPD"/>
    <property type="match status" value="1"/>
</dbReference>
<dbReference type="InterPro" id="IPR023170">
    <property type="entry name" value="HhH_base_excis_C"/>
</dbReference>
<feature type="binding site" evidence="10">
    <location>
        <position position="198"/>
    </location>
    <ligand>
        <name>[4Fe-4S] cluster</name>
        <dbReference type="ChEBI" id="CHEBI:49883"/>
    </ligand>
</feature>
<keyword evidence="12" id="KW-0255">Endonuclease</keyword>
<keyword evidence="5 10" id="KW-0378">Hydrolase</keyword>
<evidence type="ECO:0000256" key="2">
    <source>
        <dbReference type="ARBA" id="ARBA00022485"/>
    </source>
</evidence>
<evidence type="ECO:0000256" key="4">
    <source>
        <dbReference type="ARBA" id="ARBA00022763"/>
    </source>
</evidence>
<dbReference type="Gene3D" id="1.10.1670.10">
    <property type="entry name" value="Helix-hairpin-Helix base-excision DNA repair enzymes (C-terminal)"/>
    <property type="match status" value="1"/>
</dbReference>
<accession>E6U5Y3</accession>
<evidence type="ECO:0000256" key="10">
    <source>
        <dbReference type="HAMAP-Rule" id="MF_00942"/>
    </source>
</evidence>
<dbReference type="GO" id="GO:0019104">
    <property type="term" value="F:DNA N-glycosylase activity"/>
    <property type="evidence" value="ECO:0007669"/>
    <property type="project" value="UniProtKB-UniRule"/>
</dbReference>
<dbReference type="GO" id="GO:0006285">
    <property type="term" value="P:base-excision repair, AP site formation"/>
    <property type="evidence" value="ECO:0007669"/>
    <property type="project" value="TreeGrafter"/>
</dbReference>
<evidence type="ECO:0000256" key="5">
    <source>
        <dbReference type="ARBA" id="ARBA00022801"/>
    </source>
</evidence>
<dbReference type="InterPro" id="IPR004036">
    <property type="entry name" value="Endonuclease-III-like_CS2"/>
</dbReference>
<dbReference type="Pfam" id="PF00633">
    <property type="entry name" value="HHH"/>
    <property type="match status" value="1"/>
</dbReference>
<dbReference type="GO" id="GO:0051539">
    <property type="term" value="F:4 iron, 4 sulfur cluster binding"/>
    <property type="evidence" value="ECO:0007669"/>
    <property type="project" value="UniProtKB-UniRule"/>
</dbReference>
<keyword evidence="10 12" id="KW-0456">Lyase</keyword>
<evidence type="ECO:0000259" key="11">
    <source>
        <dbReference type="SMART" id="SM00478"/>
    </source>
</evidence>
<comment type="similarity">
    <text evidence="1 10">Belongs to the Nth/MutY family.</text>
</comment>
<dbReference type="FunFam" id="1.10.340.30:FF:000001">
    <property type="entry name" value="Endonuclease III"/>
    <property type="match status" value="1"/>
</dbReference>
<evidence type="ECO:0000256" key="6">
    <source>
        <dbReference type="ARBA" id="ARBA00023004"/>
    </source>
</evidence>
<dbReference type="PANTHER" id="PTHR10359">
    <property type="entry name" value="A/G-SPECIFIC ADENINE GLYCOSYLASE/ENDONUCLEASE III"/>
    <property type="match status" value="1"/>
</dbReference>
<organism evidence="12 13">
    <name type="scientific">Ethanoligenens harbinense (strain DSM 18485 / JCM 12961 / CGMCC 1.5033 / YUAN-3)</name>
    <dbReference type="NCBI Taxonomy" id="663278"/>
    <lineage>
        <taxon>Bacteria</taxon>
        <taxon>Bacillati</taxon>
        <taxon>Bacillota</taxon>
        <taxon>Clostridia</taxon>
        <taxon>Eubacteriales</taxon>
        <taxon>Oscillospiraceae</taxon>
        <taxon>Ethanoligenens</taxon>
    </lineage>
</organism>
<dbReference type="PANTHER" id="PTHR10359:SF18">
    <property type="entry name" value="ENDONUCLEASE III"/>
    <property type="match status" value="1"/>
</dbReference>
<keyword evidence="12" id="KW-0540">Nuclease</keyword>
<evidence type="ECO:0000256" key="9">
    <source>
        <dbReference type="ARBA" id="ARBA00023295"/>
    </source>
</evidence>
<dbReference type="STRING" id="663278.Ethha_2507"/>
<dbReference type="AlphaFoldDB" id="E6U5Y3"/>
<dbReference type="InterPro" id="IPR003265">
    <property type="entry name" value="HhH-GPD_domain"/>
</dbReference>
<comment type="cofactor">
    <cofactor evidence="10">
        <name>[4Fe-4S] cluster</name>
        <dbReference type="ChEBI" id="CHEBI:49883"/>
    </cofactor>
    <text evidence="10">Binds 1 [4Fe-4S] cluster.</text>
</comment>
<dbReference type="SMART" id="SM00478">
    <property type="entry name" value="ENDO3c"/>
    <property type="match status" value="1"/>
</dbReference>
<dbReference type="SUPFAM" id="SSF48150">
    <property type="entry name" value="DNA-glycosylase"/>
    <property type="match status" value="1"/>
</dbReference>
<evidence type="ECO:0000256" key="1">
    <source>
        <dbReference type="ARBA" id="ARBA00008343"/>
    </source>
</evidence>
<dbReference type="RefSeq" id="WP_013486343.1">
    <property type="nucleotide sequence ID" value="NC_014828.1"/>
</dbReference>
<sequence length="217" mass="23815">MDIKERAAYIVQALETAYPDAACSLESRDALQLLIATRLSAQCTDARVNIVTKDLFARYHTAEDFAGANIADIESIIHSCGLYHTKARDIVRMCQILVTEYGGGVPDTLEALVRLPGVGRKTANLIMGDIYGQPAIVADTHCIRISNRLGLVDTKDPKRVEMRLRELIAPEKSSMFCHRLVWHGRAVCKARQPECAHCCLAPYCASAPHVIDAVVPG</sequence>
<feature type="domain" description="HhH-GPD" evidence="11">
    <location>
        <begin position="39"/>
        <end position="186"/>
    </location>
</feature>
<evidence type="ECO:0000313" key="13">
    <source>
        <dbReference type="Proteomes" id="UP000001551"/>
    </source>
</evidence>
<feature type="binding site" evidence="10">
    <location>
        <position position="195"/>
    </location>
    <ligand>
        <name>[4Fe-4S] cluster</name>
        <dbReference type="ChEBI" id="CHEBI:49883"/>
    </ligand>
</feature>
<dbReference type="HAMAP" id="MF_00942">
    <property type="entry name" value="Nth"/>
    <property type="match status" value="1"/>
</dbReference>
<dbReference type="InterPro" id="IPR000445">
    <property type="entry name" value="HhH_motif"/>
</dbReference>
<feature type="binding site" evidence="10">
    <location>
        <position position="204"/>
    </location>
    <ligand>
        <name>[4Fe-4S] cluster</name>
        <dbReference type="ChEBI" id="CHEBI:49883"/>
    </ligand>
</feature>
<feature type="binding site" evidence="10">
    <location>
        <position position="188"/>
    </location>
    <ligand>
        <name>[4Fe-4S] cluster</name>
        <dbReference type="ChEBI" id="CHEBI:49883"/>
    </ligand>
</feature>
<dbReference type="PROSITE" id="PS01155">
    <property type="entry name" value="ENDONUCLEASE_III_2"/>
    <property type="match status" value="1"/>
</dbReference>
<reference evidence="12 13" key="1">
    <citation type="submission" date="2010-12" db="EMBL/GenBank/DDBJ databases">
        <title>Complete sequence of Ethanoligenens harbinense YUAN-3.</title>
        <authorList>
            <person name="Lucas S."/>
            <person name="Copeland A."/>
            <person name="Lapidus A."/>
            <person name="Cheng J.-F."/>
            <person name="Bruce D."/>
            <person name="Goodwin L."/>
            <person name="Pitluck S."/>
            <person name="Chertkov O."/>
            <person name="Misra M."/>
            <person name="Detter J.C."/>
            <person name="Han C."/>
            <person name="Tapia R."/>
            <person name="Land M."/>
            <person name="Hauser L."/>
            <person name="Jeffries C."/>
            <person name="Kyrpides N."/>
            <person name="Ivanova N."/>
            <person name="Mikhailova N."/>
            <person name="Wang A."/>
            <person name="Mouttaki H."/>
            <person name="He Z."/>
            <person name="Zhou J."/>
            <person name="Hemme C.L."/>
            <person name="Woyke T."/>
        </authorList>
    </citation>
    <scope>NUCLEOTIDE SEQUENCE [LARGE SCALE GENOMIC DNA]</scope>
    <source>
        <strain evidence="13">DSM 18485 / JCM 12961 / CGMCC 1.5033 / YUAN-3</strain>
    </source>
</reference>
<name>E6U5Y3_ETHHY</name>
<keyword evidence="6 10" id="KW-0408">Iron</keyword>
<dbReference type="PIRSF" id="PIRSF001435">
    <property type="entry name" value="Nth"/>
    <property type="match status" value="1"/>
</dbReference>
<comment type="catalytic activity">
    <reaction evidence="10">
        <text>2'-deoxyribonucleotide-(2'-deoxyribose 5'-phosphate)-2'-deoxyribonucleotide-DNA = a 3'-end 2'-deoxyribonucleotide-(2,3-dehydro-2,3-deoxyribose 5'-phosphate)-DNA + a 5'-end 5'-phospho-2'-deoxyribonucleoside-DNA + H(+)</text>
        <dbReference type="Rhea" id="RHEA:66592"/>
        <dbReference type="Rhea" id="RHEA-COMP:13180"/>
        <dbReference type="Rhea" id="RHEA-COMP:16897"/>
        <dbReference type="Rhea" id="RHEA-COMP:17067"/>
        <dbReference type="ChEBI" id="CHEBI:15378"/>
        <dbReference type="ChEBI" id="CHEBI:136412"/>
        <dbReference type="ChEBI" id="CHEBI:157695"/>
        <dbReference type="ChEBI" id="CHEBI:167181"/>
        <dbReference type="EC" id="4.2.99.18"/>
    </reaction>
</comment>
<protein>
    <recommendedName>
        <fullName evidence="10">Endonuclease III</fullName>
        <ecNumber evidence="10">4.2.99.18</ecNumber>
    </recommendedName>
    <alternativeName>
        <fullName evidence="10">DNA-(apurinic or apyrimidinic site) lyase</fullName>
    </alternativeName>
</protein>
<keyword evidence="4 10" id="KW-0227">DNA damage</keyword>
<dbReference type="GO" id="GO:0140078">
    <property type="term" value="F:class I DNA-(apurinic or apyrimidinic site) endonuclease activity"/>
    <property type="evidence" value="ECO:0007669"/>
    <property type="project" value="UniProtKB-EC"/>
</dbReference>
<gene>
    <name evidence="10" type="primary">nth</name>
    <name evidence="12" type="ordered locus">Ethha_2507</name>
</gene>
<dbReference type="GO" id="GO:0046872">
    <property type="term" value="F:metal ion binding"/>
    <property type="evidence" value="ECO:0007669"/>
    <property type="project" value="UniProtKB-KW"/>
</dbReference>
<keyword evidence="9 10" id="KW-0326">Glycosidase</keyword>
<dbReference type="NCBIfam" id="TIGR01083">
    <property type="entry name" value="nth"/>
    <property type="match status" value="1"/>
</dbReference>
<dbReference type="CDD" id="cd00056">
    <property type="entry name" value="ENDO3c"/>
    <property type="match status" value="1"/>
</dbReference>
<dbReference type="Proteomes" id="UP000001551">
    <property type="component" value="Chromosome"/>
</dbReference>
<keyword evidence="8 10" id="KW-0234">DNA repair</keyword>
<dbReference type="KEGG" id="eha:Ethha_2507"/>
<evidence type="ECO:0000313" key="12">
    <source>
        <dbReference type="EMBL" id="ADU28000.1"/>
    </source>
</evidence>
<keyword evidence="10" id="KW-0238">DNA-binding</keyword>
<keyword evidence="7 10" id="KW-0411">Iron-sulfur</keyword>
<dbReference type="GO" id="GO:0003677">
    <property type="term" value="F:DNA binding"/>
    <property type="evidence" value="ECO:0007669"/>
    <property type="project" value="UniProtKB-UniRule"/>
</dbReference>
<keyword evidence="2 10" id="KW-0004">4Fe-4S</keyword>
<dbReference type="HOGENOM" id="CLU_012862_3_3_9"/>
<comment type="function">
    <text evidence="10">DNA repair enzyme that has both DNA N-glycosylase activity and AP-lyase activity. The DNA N-glycosylase activity releases various damaged pyrimidines from DNA by cleaving the N-glycosidic bond, leaving an AP (apurinic/apyrimidinic) site. The AP-lyase activity cleaves the phosphodiester bond 3' to the AP site by a beta-elimination, leaving a 3'-terminal unsaturated sugar and a product with a terminal 5'-phosphate.</text>
</comment>
<proteinExistence type="inferred from homology"/>
<dbReference type="EMBL" id="CP002400">
    <property type="protein sequence ID" value="ADU28000.1"/>
    <property type="molecule type" value="Genomic_DNA"/>
</dbReference>
<dbReference type="InterPro" id="IPR011257">
    <property type="entry name" value="DNA_glycosylase"/>
</dbReference>
<evidence type="ECO:0000256" key="7">
    <source>
        <dbReference type="ARBA" id="ARBA00023014"/>
    </source>
</evidence>
<keyword evidence="3 10" id="KW-0479">Metal-binding</keyword>